<proteinExistence type="predicted"/>
<sequence length="105" mass="11656">MMLIVLLTGIFIFLIAYSVSLWKVNDLQTFEVKTVQLPQGFGYHIYKGEALLVKQEFIPGVAGNIPFKNEIEAQIIGDLVVSKLVEGNLPTVNHSDLIGLKITLK</sequence>
<protein>
    <submittedName>
        <fullName evidence="1">DUF4907 domain-containing protein</fullName>
    </submittedName>
</protein>
<evidence type="ECO:0000313" key="1">
    <source>
        <dbReference type="EMBL" id="OQD43647.1"/>
    </source>
</evidence>
<organism evidence="1 2">
    <name type="scientific">Croceivirga radicis</name>
    <dbReference type="NCBI Taxonomy" id="1929488"/>
    <lineage>
        <taxon>Bacteria</taxon>
        <taxon>Pseudomonadati</taxon>
        <taxon>Bacteroidota</taxon>
        <taxon>Flavobacteriia</taxon>
        <taxon>Flavobacteriales</taxon>
        <taxon>Flavobacteriaceae</taxon>
        <taxon>Croceivirga</taxon>
    </lineage>
</organism>
<dbReference type="Proteomes" id="UP000191680">
    <property type="component" value="Unassembled WGS sequence"/>
</dbReference>
<accession>A0A1V6LUD2</accession>
<keyword evidence="2" id="KW-1185">Reference proteome</keyword>
<dbReference type="OrthoDB" id="674043at2"/>
<evidence type="ECO:0000313" key="2">
    <source>
        <dbReference type="Proteomes" id="UP000191680"/>
    </source>
</evidence>
<dbReference type="InterPro" id="IPR032593">
    <property type="entry name" value="DUF4907"/>
</dbReference>
<dbReference type="RefSeq" id="WP_010518661.1">
    <property type="nucleotide sequence ID" value="NZ_AFOE01000028.1"/>
</dbReference>
<gene>
    <name evidence="1" type="ORF">BUL40_03270</name>
</gene>
<reference evidence="1 2" key="1">
    <citation type="submission" date="2016-12" db="EMBL/GenBank/DDBJ databases">
        <authorList>
            <person name="Song W.-J."/>
            <person name="Kurnit D.M."/>
        </authorList>
    </citation>
    <scope>NUCLEOTIDE SEQUENCE [LARGE SCALE GENOMIC DNA]</scope>
    <source>
        <strain evidence="1 2">HSG9</strain>
    </source>
</reference>
<comment type="caution">
    <text evidence="1">The sequence shown here is derived from an EMBL/GenBank/DDBJ whole genome shotgun (WGS) entry which is preliminary data.</text>
</comment>
<dbReference type="EMBL" id="MTBC01000002">
    <property type="protein sequence ID" value="OQD43647.1"/>
    <property type="molecule type" value="Genomic_DNA"/>
</dbReference>
<name>A0A1V6LUD2_9FLAO</name>
<dbReference type="AlphaFoldDB" id="A0A1V6LUD2"/>
<dbReference type="Pfam" id="PF16250">
    <property type="entry name" value="DUF4907"/>
    <property type="match status" value="1"/>
</dbReference>